<evidence type="ECO:0000313" key="2">
    <source>
        <dbReference type="Proteomes" id="UP001240171"/>
    </source>
</evidence>
<organism evidence="1 2">
    <name type="scientific">Paenibacillus lacisoli</name>
    <dbReference type="NCBI Taxonomy" id="3064525"/>
    <lineage>
        <taxon>Bacteria</taxon>
        <taxon>Bacillati</taxon>
        <taxon>Bacillota</taxon>
        <taxon>Bacilli</taxon>
        <taxon>Bacillales</taxon>
        <taxon>Paenibacillaceae</taxon>
        <taxon>Paenibacillus</taxon>
    </lineage>
</organism>
<dbReference type="EMBL" id="JAUQTB010000009">
    <property type="protein sequence ID" value="MDO7907733.1"/>
    <property type="molecule type" value="Genomic_DNA"/>
</dbReference>
<evidence type="ECO:0000313" key="1">
    <source>
        <dbReference type="EMBL" id="MDO7907733.1"/>
    </source>
</evidence>
<dbReference type="Proteomes" id="UP001240171">
    <property type="component" value="Unassembled WGS sequence"/>
</dbReference>
<gene>
    <name evidence="1" type="ORF">Q5741_15080</name>
</gene>
<name>A0ABT9CGM5_9BACL</name>
<reference evidence="1 2" key="1">
    <citation type="submission" date="2023-07" db="EMBL/GenBank/DDBJ databases">
        <title>Paenibacillus sp. JX-17 nov. isolated from soil.</title>
        <authorList>
            <person name="Wan Y."/>
            <person name="Liu B."/>
        </authorList>
    </citation>
    <scope>NUCLEOTIDE SEQUENCE [LARGE SCALE GENOMIC DNA]</scope>
    <source>
        <strain evidence="1 2">JX-17</strain>
    </source>
</reference>
<protein>
    <submittedName>
        <fullName evidence="1">Uncharacterized protein</fullName>
    </submittedName>
</protein>
<accession>A0ABT9CGM5</accession>
<proteinExistence type="predicted"/>
<sequence length="333" mass="38076">MLCSLQVYSSSASAAPTQLQTAVYKAQTDFLQKYKLKNTDIRQTMIYDLTNDGTSEIIILAWNARMGEDSRGYIGIYSKTGKLIAVQKYENYEFIPFQLHQLKNKTHKNCLALDNLPGGSGGSNMVILALRNNKLITLAQIDSSEGTRVIKDSDKDGNDEIYGYEWYLAEETRNVAHSVAIYDKYMYKWDSVNKKYLKYVYGQDGKRDDLRPHIGKLSLTEAVNLVNNASKKIYKTPSISFTSYKNNMQYLLTYNLIYEKYSESLVDTNSIYLPELEKNTSQLSFSSDGNKATLHGKIKYEDYDTGESGVMNTYIIFLKTKYGWKIDNTSYKI</sequence>
<keyword evidence="2" id="KW-1185">Reference proteome</keyword>
<comment type="caution">
    <text evidence="1">The sequence shown here is derived from an EMBL/GenBank/DDBJ whole genome shotgun (WGS) entry which is preliminary data.</text>
</comment>